<dbReference type="EMBL" id="OX465081">
    <property type="protein sequence ID" value="CAI9284533.1"/>
    <property type="molecule type" value="Genomic_DNA"/>
</dbReference>
<feature type="compositionally biased region" description="Basic and acidic residues" evidence="1">
    <location>
        <begin position="1"/>
        <end position="10"/>
    </location>
</feature>
<feature type="region of interest" description="Disordered" evidence="1">
    <location>
        <begin position="227"/>
        <end position="253"/>
    </location>
</feature>
<accession>A0AA36E6V0</accession>
<sequence length="294" mass="32582">MTTTDPRIETGELLTIEAACPSKESKQSKKNSGVFRRLKNKYSGSQRSPSLSVVRKPHLNYQGVLIREVPAPISPSSKKQRAEDMAKRISKKMKKIEKNELVIPIPSSGDEEVFETPEVIPIIEPSSPEKTIVIPPGDSSAKSLHEKLRMSNITTNVSDMDVIVNMGEGYLHQEAPKSSQGIPVVLPIKTVSSAFVSLPLYMIPTTSTTESPTFKKIINQAFTSIFSSQSTDPPKPMEESENEEGDFGGSFEALQFDDDDEDFPYHMLMSMKQFKTLNKKMNSIILTQADIGGR</sequence>
<proteinExistence type="predicted"/>
<evidence type="ECO:0000313" key="3">
    <source>
        <dbReference type="Proteomes" id="UP001177003"/>
    </source>
</evidence>
<dbReference type="Proteomes" id="UP001177003">
    <property type="component" value="Chromosome 5"/>
</dbReference>
<evidence type="ECO:0000256" key="1">
    <source>
        <dbReference type="SAM" id="MobiDB-lite"/>
    </source>
</evidence>
<protein>
    <submittedName>
        <fullName evidence="2">Uncharacterized protein</fullName>
    </submittedName>
</protein>
<dbReference type="AlphaFoldDB" id="A0AA36E6V0"/>
<feature type="region of interest" description="Disordered" evidence="1">
    <location>
        <begin position="1"/>
        <end position="54"/>
    </location>
</feature>
<feature type="compositionally biased region" description="Polar residues" evidence="1">
    <location>
        <begin position="42"/>
        <end position="51"/>
    </location>
</feature>
<organism evidence="2 3">
    <name type="scientific">Lactuca saligna</name>
    <name type="common">Willowleaf lettuce</name>
    <dbReference type="NCBI Taxonomy" id="75948"/>
    <lineage>
        <taxon>Eukaryota</taxon>
        <taxon>Viridiplantae</taxon>
        <taxon>Streptophyta</taxon>
        <taxon>Embryophyta</taxon>
        <taxon>Tracheophyta</taxon>
        <taxon>Spermatophyta</taxon>
        <taxon>Magnoliopsida</taxon>
        <taxon>eudicotyledons</taxon>
        <taxon>Gunneridae</taxon>
        <taxon>Pentapetalae</taxon>
        <taxon>asterids</taxon>
        <taxon>campanulids</taxon>
        <taxon>Asterales</taxon>
        <taxon>Asteraceae</taxon>
        <taxon>Cichorioideae</taxon>
        <taxon>Cichorieae</taxon>
        <taxon>Lactucinae</taxon>
        <taxon>Lactuca</taxon>
    </lineage>
</organism>
<reference evidence="2" key="1">
    <citation type="submission" date="2023-04" db="EMBL/GenBank/DDBJ databases">
        <authorList>
            <person name="Vijverberg K."/>
            <person name="Xiong W."/>
            <person name="Schranz E."/>
        </authorList>
    </citation>
    <scope>NUCLEOTIDE SEQUENCE</scope>
</reference>
<keyword evidence="3" id="KW-1185">Reference proteome</keyword>
<gene>
    <name evidence="2" type="ORF">LSALG_LOCUS24054</name>
</gene>
<evidence type="ECO:0000313" key="2">
    <source>
        <dbReference type="EMBL" id="CAI9284533.1"/>
    </source>
</evidence>
<name>A0AA36E6V0_LACSI</name>